<protein>
    <recommendedName>
        <fullName evidence="3">DUF2325 domain-containing protein</fullName>
    </recommendedName>
</protein>
<dbReference type="RefSeq" id="WP_345455079.1">
    <property type="nucleotide sequence ID" value="NZ_BAABRV010000005.1"/>
</dbReference>
<evidence type="ECO:0008006" key="3">
    <source>
        <dbReference type="Google" id="ProtNLM"/>
    </source>
</evidence>
<evidence type="ECO:0000313" key="2">
    <source>
        <dbReference type="Proteomes" id="UP001404956"/>
    </source>
</evidence>
<organism evidence="1 2">
    <name type="scientific">Deinococcus aluminii</name>
    <dbReference type="NCBI Taxonomy" id="1656885"/>
    <lineage>
        <taxon>Bacteria</taxon>
        <taxon>Thermotogati</taxon>
        <taxon>Deinococcota</taxon>
        <taxon>Deinococci</taxon>
        <taxon>Deinococcales</taxon>
        <taxon>Deinococcaceae</taxon>
        <taxon>Deinococcus</taxon>
    </lineage>
</organism>
<accession>A0ABP9XFE1</accession>
<name>A0ABP9XFE1_9DEIO</name>
<dbReference type="EMBL" id="BAABRV010000005">
    <property type="protein sequence ID" value="GAA5534076.1"/>
    <property type="molecule type" value="Genomic_DNA"/>
</dbReference>
<evidence type="ECO:0000313" key="1">
    <source>
        <dbReference type="EMBL" id="GAA5534076.1"/>
    </source>
</evidence>
<proteinExistence type="predicted"/>
<reference evidence="1 2" key="1">
    <citation type="submission" date="2024-02" db="EMBL/GenBank/DDBJ databases">
        <title>Deinococcus aluminii NBRC 112889.</title>
        <authorList>
            <person name="Ichikawa N."/>
            <person name="Katano-Makiyama Y."/>
            <person name="Hidaka K."/>
        </authorList>
    </citation>
    <scope>NUCLEOTIDE SEQUENCE [LARGE SCALE GENOMIC DNA]</scope>
    <source>
        <strain evidence="1 2">NBRC 112889</strain>
    </source>
</reference>
<comment type="caution">
    <text evidence="1">The sequence shown here is derived from an EMBL/GenBank/DDBJ whole genome shotgun (WGS) entry which is preliminary data.</text>
</comment>
<gene>
    <name evidence="1" type="ORF">Dalu01_02484</name>
</gene>
<dbReference type="Proteomes" id="UP001404956">
    <property type="component" value="Unassembled WGS sequence"/>
</dbReference>
<keyword evidence="2" id="KW-1185">Reference proteome</keyword>
<sequence>MPQNLPRHLLTQKAATHLQQHVPMLTLPHANYTLAPKGFEDLITRTQGSLAQLERDLLGDTDAPLPLHAFYAPRDLEHTLLCGHLSVLGLRLLLTQQLPPADFHLICDLAATFGQQHPAGSAIENTLRDLARVGSTHDPVRLTPDEVQHAAAILLEQAARLRVAPPERLQEHGLAHALLRLPEVVRHPCQPALEDLRPAPTTRREARAREDDLLRHLAADPGDHAAYAALLLLHVNARDTQANMPVVLLLNQAALHLLAARDLGTPPEQVQALSRHLRDLHAELGRPRVQALRPGTVVARDAHARLLGQGLGSLRRLTVARRVPLTQHAELFEQGLWCMFDALDQRLLRGETPETSPVLRFSLVLNSTLALTRIFRAPGMPLPPVAELAAQMSGIDPLWAWQETQPNEQGGYPVHEALGHLSTVLLLASEVEPHLERVLGEQLAPLMRSAAGHLLAVLRRAGLSLPDHAFIAEQFRVLEPLRASAFTPQEEDAFLSRCRAISQHLLDQKRGQAAEEIMPQPVPAGEAERTPDEEARPPAVSRPEAAFAPLPPHVDQARRLLSGKRVTLLGGVPSPTHHAALVRDLDLAELDWIGSGEYQHGTHAGAHVTKETAVVILAVRWMGHAHNALREVARERGVPYVMHPGGLNPSSVAYQVLQQVSGQLRNAGAA</sequence>